<evidence type="ECO:0000256" key="1">
    <source>
        <dbReference type="ARBA" id="ARBA00008779"/>
    </source>
</evidence>
<reference evidence="6 7" key="1">
    <citation type="submission" date="2016-11" db="EMBL/GenBank/DDBJ databases">
        <authorList>
            <person name="Jaros S."/>
            <person name="Januszkiewicz K."/>
            <person name="Wedrychowicz H."/>
        </authorList>
    </citation>
    <scope>NUCLEOTIDE SEQUENCE [LARGE SCALE GENOMIC DNA]</scope>
    <source>
        <strain evidence="6 7">DSM 8605</strain>
    </source>
</reference>
<dbReference type="InterPro" id="IPR050738">
    <property type="entry name" value="Sulfatase"/>
</dbReference>
<organism evidence="6 7">
    <name type="scientific">Clostridium grantii DSM 8605</name>
    <dbReference type="NCBI Taxonomy" id="1121316"/>
    <lineage>
        <taxon>Bacteria</taxon>
        <taxon>Bacillati</taxon>
        <taxon>Bacillota</taxon>
        <taxon>Clostridia</taxon>
        <taxon>Eubacteriales</taxon>
        <taxon>Clostridiaceae</taxon>
        <taxon>Clostridium</taxon>
    </lineage>
</organism>
<protein>
    <submittedName>
        <fullName evidence="6">Arylsulfatase A</fullName>
    </submittedName>
</protein>
<dbReference type="CDD" id="cd16146">
    <property type="entry name" value="ARS_like"/>
    <property type="match status" value="1"/>
</dbReference>
<dbReference type="InterPro" id="IPR000917">
    <property type="entry name" value="Sulfatase_N"/>
</dbReference>
<dbReference type="EMBL" id="FQXM01000005">
    <property type="protein sequence ID" value="SHH45859.1"/>
    <property type="molecule type" value="Genomic_DNA"/>
</dbReference>
<dbReference type="STRING" id="1121316.SAMN02745207_01206"/>
<keyword evidence="2" id="KW-0479">Metal-binding</keyword>
<keyword evidence="4" id="KW-0106">Calcium</keyword>
<dbReference type="SUPFAM" id="SSF53649">
    <property type="entry name" value="Alkaline phosphatase-like"/>
    <property type="match status" value="1"/>
</dbReference>
<dbReference type="Pfam" id="PF00884">
    <property type="entry name" value="Sulfatase"/>
    <property type="match status" value="1"/>
</dbReference>
<evidence type="ECO:0000259" key="5">
    <source>
        <dbReference type="Pfam" id="PF00884"/>
    </source>
</evidence>
<dbReference type="InterPro" id="IPR017850">
    <property type="entry name" value="Alkaline_phosphatase_core_sf"/>
</dbReference>
<evidence type="ECO:0000256" key="4">
    <source>
        <dbReference type="ARBA" id="ARBA00022837"/>
    </source>
</evidence>
<keyword evidence="3" id="KW-0378">Hydrolase</keyword>
<dbReference type="AlphaFoldDB" id="A0A1M5T534"/>
<evidence type="ECO:0000313" key="6">
    <source>
        <dbReference type="EMBL" id="SHH45859.1"/>
    </source>
</evidence>
<dbReference type="PANTHER" id="PTHR42693:SF53">
    <property type="entry name" value="ENDO-4-O-SULFATASE"/>
    <property type="match status" value="1"/>
</dbReference>
<evidence type="ECO:0000256" key="2">
    <source>
        <dbReference type="ARBA" id="ARBA00022723"/>
    </source>
</evidence>
<keyword evidence="7" id="KW-1185">Reference proteome</keyword>
<dbReference type="OrthoDB" id="5901192at2"/>
<dbReference type="GO" id="GO:0046872">
    <property type="term" value="F:metal ion binding"/>
    <property type="evidence" value="ECO:0007669"/>
    <property type="project" value="UniProtKB-KW"/>
</dbReference>
<evidence type="ECO:0000313" key="7">
    <source>
        <dbReference type="Proteomes" id="UP000184447"/>
    </source>
</evidence>
<accession>A0A1M5T534</accession>
<dbReference type="PROSITE" id="PS00523">
    <property type="entry name" value="SULFATASE_1"/>
    <property type="match status" value="1"/>
</dbReference>
<dbReference type="Gene3D" id="3.40.720.10">
    <property type="entry name" value="Alkaline Phosphatase, subunit A"/>
    <property type="match status" value="1"/>
</dbReference>
<evidence type="ECO:0000256" key="3">
    <source>
        <dbReference type="ARBA" id="ARBA00022801"/>
    </source>
</evidence>
<gene>
    <name evidence="6" type="ORF">SAMN02745207_01206</name>
</gene>
<dbReference type="PANTHER" id="PTHR42693">
    <property type="entry name" value="ARYLSULFATASE FAMILY MEMBER"/>
    <property type="match status" value="1"/>
</dbReference>
<dbReference type="RefSeq" id="WP_073337530.1">
    <property type="nucleotide sequence ID" value="NZ_FQXM01000005.1"/>
</dbReference>
<dbReference type="Proteomes" id="UP000184447">
    <property type="component" value="Unassembled WGS sequence"/>
</dbReference>
<feature type="domain" description="Sulfatase N-terminal" evidence="5">
    <location>
        <begin position="8"/>
        <end position="321"/>
    </location>
</feature>
<proteinExistence type="inferred from homology"/>
<sequence>MDKKIIKPNVILIITDDQGYGDVGCNGNPWLKTPNLDAMHDDSIRLCDYHTDPMCAPTRAAVLTGQYSMRVGVWSTLNGRYYLNKNTKTMADFFHESGYKTGIFGKWHMGDEYPYRACDRGFDQVVSFGGGVIGETPDYWDNDYFNDKYIKNGETKDFTGYCTDVWFDETISFIEDNKNKPFFCYLPTNAPHDPYNVNPKYAKSYLQQGLSDKLSKFYGMISNIDENIGRLENKLKQLGILDNTIIIFMGDNGSSGITTDAEGFVTDGYNANMRGKKGQVYQGSHKNNCFIQWHNGKFGKPRDVNGLTSHIDLLPTLIDCCNLKGEGLKFDGISIAKDLVEGKDALNKDRKLIIHCMQLDYPEKYKDFTVLTQDYAFIKTKNDDQENMLLFDMKNDYGQKKNIIKENMSMCNEYIRIYEKWWDDVTSNGQYDYSYINIGHDDREMKLTCHAWHGNTNMAYSQINIRKGIYGSGYWTLEVEKEGKYSIELRRWPRETNLLLSEGVAKIPATEKTHQRPEGKVYEICGAKISIQGNFQIQELSSKDSAATFIVDLHQGKTKLQTWFLCKNGDCIGAYYIYIKYIS</sequence>
<name>A0A1M5T534_9CLOT</name>
<dbReference type="InterPro" id="IPR024607">
    <property type="entry name" value="Sulfatase_CS"/>
</dbReference>
<comment type="similarity">
    <text evidence="1">Belongs to the sulfatase family.</text>
</comment>
<dbReference type="GO" id="GO:0004065">
    <property type="term" value="F:arylsulfatase activity"/>
    <property type="evidence" value="ECO:0007669"/>
    <property type="project" value="TreeGrafter"/>
</dbReference>